<dbReference type="PATRIC" id="fig|38300.4.peg.3852"/>
<dbReference type="PANTHER" id="PTHR31964">
    <property type="entry name" value="ADENINE NUCLEOTIDE ALPHA HYDROLASES-LIKE SUPERFAMILY PROTEIN"/>
    <property type="match status" value="1"/>
</dbReference>
<comment type="similarity">
    <text evidence="1">Belongs to the universal stress protein A family.</text>
</comment>
<dbReference type="AlphaFoldDB" id="A0A0M4DAT7"/>
<dbReference type="InterPro" id="IPR014729">
    <property type="entry name" value="Rossmann-like_a/b/a_fold"/>
</dbReference>
<dbReference type="InterPro" id="IPR006015">
    <property type="entry name" value="Universal_stress_UspA"/>
</dbReference>
<dbReference type="InterPro" id="IPR006016">
    <property type="entry name" value="UspA"/>
</dbReference>
<dbReference type="Pfam" id="PF00582">
    <property type="entry name" value="Usp"/>
    <property type="match status" value="1"/>
</dbReference>
<organism evidence="2">
    <name type="scientific">Streptomyces pristinaespiralis</name>
    <dbReference type="NCBI Taxonomy" id="38300"/>
    <lineage>
        <taxon>Bacteria</taxon>
        <taxon>Bacillati</taxon>
        <taxon>Actinomycetota</taxon>
        <taxon>Actinomycetes</taxon>
        <taxon>Kitasatosporales</taxon>
        <taxon>Streptomycetaceae</taxon>
        <taxon>Streptomyces</taxon>
    </lineage>
</organism>
<evidence type="ECO:0000313" key="2">
    <source>
        <dbReference type="EMBL" id="ALC21977.1"/>
    </source>
</evidence>
<gene>
    <name evidence="2" type="ORF">SPRI_3671</name>
</gene>
<proteinExistence type="inferred from homology"/>
<protein>
    <submittedName>
        <fullName evidence="2">Universal stress protein UspA</fullName>
    </submittedName>
</protein>
<sequence length="152" mass="15516">MTDTTGTAAGKIVVGVDGSEPSVRALRWAVRQAGMTGDSLEAVIAWEYPAVGWASMVAAIPAEFDPQALAAEVLDDILEQTLGAEAAASVERIVMIGSAAQALMDRSAGASLVVVGDRGYSGFKATLLGSVGLHLSQHAPCPVVVVRGGPQE</sequence>
<dbReference type="Gene3D" id="3.40.50.620">
    <property type="entry name" value="HUPs"/>
    <property type="match status" value="1"/>
</dbReference>
<evidence type="ECO:0000256" key="1">
    <source>
        <dbReference type="ARBA" id="ARBA00008791"/>
    </source>
</evidence>
<evidence type="ECO:0000313" key="3">
    <source>
        <dbReference type="Proteomes" id="UP000060513"/>
    </source>
</evidence>
<dbReference type="KEGG" id="spri:SPRI_3671"/>
<dbReference type="CDD" id="cd23659">
    <property type="entry name" value="USP_At3g01520-like"/>
    <property type="match status" value="1"/>
</dbReference>
<dbReference type="PANTHER" id="PTHR31964:SF113">
    <property type="entry name" value="USPA DOMAIN-CONTAINING PROTEIN"/>
    <property type="match status" value="1"/>
</dbReference>
<dbReference type="Proteomes" id="UP000060513">
    <property type="component" value="Chromosome"/>
</dbReference>
<dbReference type="PRINTS" id="PR01438">
    <property type="entry name" value="UNVRSLSTRESS"/>
</dbReference>
<dbReference type="RefSeq" id="WP_053557097.1">
    <property type="nucleotide sequence ID" value="NZ_CP011340.1"/>
</dbReference>
<dbReference type="GeneID" id="97235303"/>
<dbReference type="SUPFAM" id="SSF52402">
    <property type="entry name" value="Adenine nucleotide alpha hydrolases-like"/>
    <property type="match status" value="1"/>
</dbReference>
<name>A0A0M4DAT7_STRPR</name>
<dbReference type="STRING" id="38300.SPRI_3671"/>
<dbReference type="EMBL" id="CP011340">
    <property type="protein sequence ID" value="ALC21977.1"/>
    <property type="molecule type" value="Genomic_DNA"/>
</dbReference>
<dbReference type="OrthoDB" id="6174426at2"/>
<accession>A0A0M4DAT7</accession>
<reference evidence="2 3" key="1">
    <citation type="submission" date="2015-08" db="EMBL/GenBank/DDBJ databases">
        <title>Genome sequence of the pristinamycin over-producing bacterium Streptomyces pristinaespiralis HCCB10218.</title>
        <authorList>
            <person name="Tian J."/>
            <person name="Yang J."/>
            <person name="Li L."/>
            <person name="Ruan L."/>
            <person name="Wei W."/>
            <person name="Zheng G."/>
            <person name="Wei Z."/>
            <person name="Yang S."/>
            <person name="Ge M."/>
            <person name="Jiang W."/>
            <person name="Lu Y."/>
        </authorList>
    </citation>
    <scope>NUCLEOTIDE SEQUENCE [LARGE SCALE GENOMIC DNA]</scope>
    <source>
        <strain evidence="2 3">HCCB 10218</strain>
    </source>
</reference>